<dbReference type="EMBL" id="JAMOIL010000049">
    <property type="protein sequence ID" value="MCM0622790.1"/>
    <property type="molecule type" value="Genomic_DNA"/>
</dbReference>
<dbReference type="Proteomes" id="UP001139485">
    <property type="component" value="Unassembled WGS sequence"/>
</dbReference>
<feature type="chain" id="PRO_5040960847" description="Secreted protein" evidence="1">
    <location>
        <begin position="33"/>
        <end position="144"/>
    </location>
</feature>
<feature type="signal peptide" evidence="1">
    <location>
        <begin position="1"/>
        <end position="32"/>
    </location>
</feature>
<dbReference type="RefSeq" id="WP_250828950.1">
    <property type="nucleotide sequence ID" value="NZ_JAMOIL010000049.1"/>
</dbReference>
<evidence type="ECO:0000313" key="3">
    <source>
        <dbReference type="Proteomes" id="UP001139485"/>
    </source>
</evidence>
<comment type="caution">
    <text evidence="2">The sequence shown here is derived from an EMBL/GenBank/DDBJ whole genome shotgun (WGS) entry which is preliminary data.</text>
</comment>
<gene>
    <name evidence="2" type="ORF">M8330_21090</name>
</gene>
<proteinExistence type="predicted"/>
<keyword evidence="1" id="KW-0732">Signal</keyword>
<organism evidence="2 3">
    <name type="scientific">Nocardioides bruguierae</name>
    <dbReference type="NCBI Taxonomy" id="2945102"/>
    <lineage>
        <taxon>Bacteria</taxon>
        <taxon>Bacillati</taxon>
        <taxon>Actinomycetota</taxon>
        <taxon>Actinomycetes</taxon>
        <taxon>Propionibacteriales</taxon>
        <taxon>Nocardioidaceae</taxon>
        <taxon>Nocardioides</taxon>
    </lineage>
</organism>
<evidence type="ECO:0000256" key="1">
    <source>
        <dbReference type="SAM" id="SignalP"/>
    </source>
</evidence>
<protein>
    <recommendedName>
        <fullName evidence="4">Secreted protein</fullName>
    </recommendedName>
</protein>
<evidence type="ECO:0000313" key="2">
    <source>
        <dbReference type="EMBL" id="MCM0622790.1"/>
    </source>
</evidence>
<keyword evidence="3" id="KW-1185">Reference proteome</keyword>
<sequence length="144" mass="15443">MKKPQLRKPSLRAGLATVVATGLLATPLAVLAASPASAVEKERGGRCDGARFSLSVDSDDGGYEVEADIDDAPRGSRWRVVMKHDGDRFVRTVARATADDDDDDRGGDVDIDRWRRNTNGTDTFVLRVNKVGTSGGCRTVVKVA</sequence>
<evidence type="ECO:0008006" key="4">
    <source>
        <dbReference type="Google" id="ProtNLM"/>
    </source>
</evidence>
<name>A0A9X2DBT7_9ACTN</name>
<dbReference type="AlphaFoldDB" id="A0A9X2DBT7"/>
<reference evidence="2" key="1">
    <citation type="submission" date="2022-05" db="EMBL/GenBank/DDBJ databases">
        <authorList>
            <person name="Tuo L."/>
        </authorList>
    </citation>
    <scope>NUCLEOTIDE SEQUENCE</scope>
    <source>
        <strain evidence="2">BSK12Z-4</strain>
    </source>
</reference>
<accession>A0A9X2DBT7</accession>